<sequence>MKNKKKCLKIITSESEMRIKSIDDTNVLYQILSEKNKK</sequence>
<name>A0ACA8ZUS4_9GAMM</name>
<protein>
    <submittedName>
        <fullName evidence="1">Uncharacterized protein</fullName>
    </submittedName>
</protein>
<dbReference type="Proteomes" id="UP000635628">
    <property type="component" value="Unassembled WGS sequence"/>
</dbReference>
<reference evidence="1" key="1">
    <citation type="submission" date="2020-05" db="EMBL/GenBank/DDBJ databases">
        <authorList>
            <person name="Petersen J."/>
            <person name="Sayavedra L."/>
        </authorList>
    </citation>
    <scope>NUCLEOTIDE SEQUENCE</scope>
    <source>
        <strain evidence="1">B azoricus SOX Menez Gwen</strain>
    </source>
</reference>
<evidence type="ECO:0000313" key="1">
    <source>
        <dbReference type="EMBL" id="CAB5506767.1"/>
    </source>
</evidence>
<organism evidence="1 2">
    <name type="scientific">Bathymodiolus azoricus thioautotrophic gill symbiont</name>
    <dbReference type="NCBI Taxonomy" id="235205"/>
    <lineage>
        <taxon>Bacteria</taxon>
        <taxon>Pseudomonadati</taxon>
        <taxon>Pseudomonadota</taxon>
        <taxon>Gammaproteobacteria</taxon>
        <taxon>sulfur-oxidizing symbionts</taxon>
    </lineage>
</organism>
<evidence type="ECO:0000313" key="2">
    <source>
        <dbReference type="Proteomes" id="UP000635628"/>
    </source>
</evidence>
<proteinExistence type="predicted"/>
<accession>A0ACA8ZUS4</accession>
<comment type="caution">
    <text evidence="1">The sequence shown here is derived from an EMBL/GenBank/DDBJ whole genome shotgun (WGS) entry which is preliminary data.</text>
</comment>
<dbReference type="EMBL" id="CAESAP020000344">
    <property type="protein sequence ID" value="CAB5506767.1"/>
    <property type="molecule type" value="Genomic_DNA"/>
</dbReference>
<gene>
    <name evidence="1" type="ORF">AZO1586R_2148</name>
</gene>
<keyword evidence="2" id="KW-1185">Reference proteome</keyword>